<evidence type="ECO:0000256" key="9">
    <source>
        <dbReference type="PROSITE-ProRule" id="PRU00175"/>
    </source>
</evidence>
<dbReference type="PANTHER" id="PTHR11685">
    <property type="entry name" value="RBR FAMILY RING FINGER AND IBR DOMAIN-CONTAINING"/>
    <property type="match status" value="1"/>
</dbReference>
<feature type="domain" description="RING-type" evidence="11">
    <location>
        <begin position="173"/>
        <end position="223"/>
    </location>
</feature>
<sequence length="554" mass="62377">MPPPDAPVVESYVEDSMDEDSLSSLGDYDEGAMDDTAFMSDLGSGSDVGSEGDLDTEAEDVDEGDVDGEMDVMGDSFIGPGSQSGANKRGEVESWCRSPKAIVTAQEKEITQIENMFAIKTTDAAILLRHFSWNKERLIERYMDDPDSVASAAGILTAEGSSSRISPRKDFTCEVCFLSSEDMPGGTMDTLALSCGHRFCTDCYASYLTQKIGGEGESRRVQCLQEKCVLIVDENTVGLVAEPDVYERYKRLLNRTYVDDSAIMRWCPAPNCENAIECHVPAKALRTVIPTVTCDCGNVFCFGCGLASHAPAICPVTRLWSKKCEDDSETANWISANTKECPKCDSTIEKNGGCNHMTCKKCKHEWCWICSGPWSEHGNSWYNCNRFDEKSGQLARHDQAKSRASLARYLHYFNRFANHEQSARLDQDLYGRTEKKMEEMQLTSDLTWIEVQFLKKAVDTLSECRMTLKWTYAMAYYLEKDNMTELFEDNQRDLERAVEELSGELEKPIEKDTIPALRQRVTDLTVYVSKRRDIMLSDTSEGHREGRWKWNVSL</sequence>
<organism evidence="13 14">
    <name type="scientific">Ceraceosorus bombacis</name>
    <dbReference type="NCBI Taxonomy" id="401625"/>
    <lineage>
        <taxon>Eukaryota</taxon>
        <taxon>Fungi</taxon>
        <taxon>Dikarya</taxon>
        <taxon>Basidiomycota</taxon>
        <taxon>Ustilaginomycotina</taxon>
        <taxon>Exobasidiomycetes</taxon>
        <taxon>Ceraceosorales</taxon>
        <taxon>Ceraceosoraceae</taxon>
        <taxon>Ceraceosorus</taxon>
    </lineage>
</organism>
<dbReference type="InterPro" id="IPR044066">
    <property type="entry name" value="TRIAD_supradom"/>
</dbReference>
<dbReference type="GO" id="GO:0016874">
    <property type="term" value="F:ligase activity"/>
    <property type="evidence" value="ECO:0007669"/>
    <property type="project" value="UniProtKB-KW"/>
</dbReference>
<dbReference type="EMBL" id="CCYA01000276">
    <property type="protein sequence ID" value="CEH18782.1"/>
    <property type="molecule type" value="Genomic_DNA"/>
</dbReference>
<keyword evidence="3" id="KW-0808">Transferase</keyword>
<reference evidence="13 14" key="1">
    <citation type="submission" date="2014-09" db="EMBL/GenBank/DDBJ databases">
        <authorList>
            <person name="Magalhaes I.L.F."/>
            <person name="Oliveira U."/>
            <person name="Santos F.R."/>
            <person name="Vidigal T.H.D.A."/>
            <person name="Brescovit A.D."/>
            <person name="Santos A.J."/>
        </authorList>
    </citation>
    <scope>NUCLEOTIDE SEQUENCE [LARGE SCALE GENOMIC DNA]</scope>
</reference>
<evidence type="ECO:0000256" key="4">
    <source>
        <dbReference type="ARBA" id="ARBA00022723"/>
    </source>
</evidence>
<dbReference type="InterPro" id="IPR001841">
    <property type="entry name" value="Znf_RING"/>
</dbReference>
<keyword evidence="5" id="KW-0677">Repeat</keyword>
<keyword evidence="7" id="KW-0833">Ubl conjugation pathway</keyword>
<dbReference type="SMART" id="SM00647">
    <property type="entry name" value="IBR"/>
    <property type="match status" value="2"/>
</dbReference>
<dbReference type="CDD" id="cd20356">
    <property type="entry name" value="Rcat_RBR_HHARI-like"/>
    <property type="match status" value="1"/>
</dbReference>
<dbReference type="PROSITE" id="PS50089">
    <property type="entry name" value="ZF_RING_2"/>
    <property type="match status" value="1"/>
</dbReference>
<dbReference type="Proteomes" id="UP000054845">
    <property type="component" value="Unassembled WGS sequence"/>
</dbReference>
<dbReference type="Pfam" id="PF22191">
    <property type="entry name" value="IBR_1"/>
    <property type="match status" value="1"/>
</dbReference>
<dbReference type="InterPro" id="IPR031127">
    <property type="entry name" value="E3_UB_ligase_RBR"/>
</dbReference>
<feature type="domain" description="RING-type" evidence="12">
    <location>
        <begin position="169"/>
        <end position="388"/>
    </location>
</feature>
<dbReference type="SUPFAM" id="SSF57850">
    <property type="entry name" value="RING/U-box"/>
    <property type="match status" value="3"/>
</dbReference>
<dbReference type="OrthoDB" id="10009520at2759"/>
<evidence type="ECO:0000256" key="6">
    <source>
        <dbReference type="ARBA" id="ARBA00022771"/>
    </source>
</evidence>
<dbReference type="GO" id="GO:0008270">
    <property type="term" value="F:zinc ion binding"/>
    <property type="evidence" value="ECO:0007669"/>
    <property type="project" value="UniProtKB-KW"/>
</dbReference>
<dbReference type="FunFam" id="1.20.120.1750:FF:000007">
    <property type="entry name" value="RBR-type E3 ubiquitin transferase"/>
    <property type="match status" value="1"/>
</dbReference>
<evidence type="ECO:0000313" key="13">
    <source>
        <dbReference type="EMBL" id="CEH18782.1"/>
    </source>
</evidence>
<dbReference type="FunFam" id="3.30.40.10:FF:000019">
    <property type="entry name" value="RBR-type E3 ubiquitin transferase"/>
    <property type="match status" value="1"/>
</dbReference>
<dbReference type="Pfam" id="PF01485">
    <property type="entry name" value="IBR"/>
    <property type="match status" value="1"/>
</dbReference>
<dbReference type="InterPro" id="IPR048962">
    <property type="entry name" value="ARIH1-like_UBL"/>
</dbReference>
<feature type="compositionally biased region" description="Acidic residues" evidence="10">
    <location>
        <begin position="50"/>
        <end position="61"/>
    </location>
</feature>
<keyword evidence="14" id="KW-1185">Reference proteome</keyword>
<dbReference type="EC" id="2.3.2.31" evidence="2"/>
<dbReference type="PROSITE" id="PS51873">
    <property type="entry name" value="TRIAD"/>
    <property type="match status" value="1"/>
</dbReference>
<evidence type="ECO:0000256" key="2">
    <source>
        <dbReference type="ARBA" id="ARBA00012251"/>
    </source>
</evidence>
<proteinExistence type="predicted"/>
<feature type="region of interest" description="Disordered" evidence="10">
    <location>
        <begin position="1"/>
        <end position="61"/>
    </location>
</feature>
<feature type="compositionally biased region" description="Acidic residues" evidence="10">
    <location>
        <begin position="12"/>
        <end position="33"/>
    </location>
</feature>
<protein>
    <recommendedName>
        <fullName evidence="2">RBR-type E3 ubiquitin transferase</fullName>
        <ecNumber evidence="2">2.3.2.31</ecNumber>
    </recommendedName>
</protein>
<evidence type="ECO:0000259" key="12">
    <source>
        <dbReference type="PROSITE" id="PS51873"/>
    </source>
</evidence>
<dbReference type="SMART" id="SM00184">
    <property type="entry name" value="RING"/>
    <property type="match status" value="3"/>
</dbReference>
<evidence type="ECO:0000256" key="3">
    <source>
        <dbReference type="ARBA" id="ARBA00022679"/>
    </source>
</evidence>
<keyword evidence="4" id="KW-0479">Metal-binding</keyword>
<dbReference type="Gene3D" id="1.20.120.1750">
    <property type="match status" value="1"/>
</dbReference>
<evidence type="ECO:0000259" key="11">
    <source>
        <dbReference type="PROSITE" id="PS50089"/>
    </source>
</evidence>
<dbReference type="Gene3D" id="3.30.40.10">
    <property type="entry name" value="Zinc/RING finger domain, C3HC4 (zinc finger)"/>
    <property type="match status" value="1"/>
</dbReference>
<name>A0A0P1BPF0_9BASI</name>
<dbReference type="PROSITE" id="PS00518">
    <property type="entry name" value="ZF_RING_1"/>
    <property type="match status" value="1"/>
</dbReference>
<accession>A0A0P1BPF0</accession>
<keyword evidence="13" id="KW-0436">Ligase</keyword>
<dbReference type="AlphaFoldDB" id="A0A0P1BPF0"/>
<dbReference type="InterPro" id="IPR017907">
    <property type="entry name" value="Znf_RING_CS"/>
</dbReference>
<dbReference type="Pfam" id="PF19422">
    <property type="entry name" value="Ariadne"/>
    <property type="match status" value="1"/>
</dbReference>
<dbReference type="STRING" id="401625.A0A0P1BPF0"/>
<evidence type="ECO:0000256" key="10">
    <source>
        <dbReference type="SAM" id="MobiDB-lite"/>
    </source>
</evidence>
<keyword evidence="8" id="KW-0862">Zinc</keyword>
<evidence type="ECO:0000313" key="14">
    <source>
        <dbReference type="Proteomes" id="UP000054845"/>
    </source>
</evidence>
<dbReference type="InterPro" id="IPR013083">
    <property type="entry name" value="Znf_RING/FYVE/PHD"/>
</dbReference>
<dbReference type="InterPro" id="IPR045840">
    <property type="entry name" value="Ariadne"/>
</dbReference>
<evidence type="ECO:0000256" key="7">
    <source>
        <dbReference type="ARBA" id="ARBA00022786"/>
    </source>
</evidence>
<evidence type="ECO:0000256" key="8">
    <source>
        <dbReference type="ARBA" id="ARBA00022833"/>
    </source>
</evidence>
<dbReference type="InterPro" id="IPR002867">
    <property type="entry name" value="IBR_dom"/>
</dbReference>
<evidence type="ECO:0000256" key="5">
    <source>
        <dbReference type="ARBA" id="ARBA00022737"/>
    </source>
</evidence>
<keyword evidence="6 9" id="KW-0863">Zinc-finger</keyword>
<dbReference type="Pfam" id="PF21235">
    <property type="entry name" value="UBA_ARI1"/>
    <property type="match status" value="1"/>
</dbReference>
<evidence type="ECO:0000256" key="1">
    <source>
        <dbReference type="ARBA" id="ARBA00001798"/>
    </source>
</evidence>
<comment type="catalytic activity">
    <reaction evidence="1">
        <text>[E2 ubiquitin-conjugating enzyme]-S-ubiquitinyl-L-cysteine + [acceptor protein]-L-lysine = [E2 ubiquitin-conjugating enzyme]-L-cysteine + [acceptor protein]-N(6)-ubiquitinyl-L-lysine.</text>
        <dbReference type="EC" id="2.3.2.31"/>
    </reaction>
</comment>
<dbReference type="GO" id="GO:0061630">
    <property type="term" value="F:ubiquitin protein ligase activity"/>
    <property type="evidence" value="ECO:0007669"/>
    <property type="project" value="UniProtKB-EC"/>
</dbReference>
<dbReference type="GO" id="GO:0016567">
    <property type="term" value="P:protein ubiquitination"/>
    <property type="evidence" value="ECO:0007669"/>
    <property type="project" value="InterPro"/>
</dbReference>